<sequence length="58" mass="6596">MCTSEINGCRGGVFDLDHWLDSLVRANLRWCGKTNGWNSYSYELMSGRIALKRGLMLV</sequence>
<reference evidence="1" key="2">
    <citation type="journal article" date="2015" name="Data Brief">
        <title>Shoot transcriptome of the giant reed, Arundo donax.</title>
        <authorList>
            <person name="Barrero R.A."/>
            <person name="Guerrero F.D."/>
            <person name="Moolhuijzen P."/>
            <person name="Goolsby J.A."/>
            <person name="Tidwell J."/>
            <person name="Bellgard S.E."/>
            <person name="Bellgard M.I."/>
        </authorList>
    </citation>
    <scope>NUCLEOTIDE SEQUENCE</scope>
    <source>
        <tissue evidence="1">Shoot tissue taken approximately 20 cm above the soil surface</tissue>
    </source>
</reference>
<reference evidence="1" key="1">
    <citation type="submission" date="2014-09" db="EMBL/GenBank/DDBJ databases">
        <authorList>
            <person name="Magalhaes I.L.F."/>
            <person name="Oliveira U."/>
            <person name="Santos F.R."/>
            <person name="Vidigal T.H.D.A."/>
            <person name="Brescovit A.D."/>
            <person name="Santos A.J."/>
        </authorList>
    </citation>
    <scope>NUCLEOTIDE SEQUENCE</scope>
    <source>
        <tissue evidence="1">Shoot tissue taken approximately 20 cm above the soil surface</tissue>
    </source>
</reference>
<dbReference type="AlphaFoldDB" id="A0A0A9DXI7"/>
<dbReference type="EMBL" id="GBRH01209428">
    <property type="protein sequence ID" value="JAD88467.1"/>
    <property type="molecule type" value="Transcribed_RNA"/>
</dbReference>
<organism evidence="1">
    <name type="scientific">Arundo donax</name>
    <name type="common">Giant reed</name>
    <name type="synonym">Donax arundinaceus</name>
    <dbReference type="NCBI Taxonomy" id="35708"/>
    <lineage>
        <taxon>Eukaryota</taxon>
        <taxon>Viridiplantae</taxon>
        <taxon>Streptophyta</taxon>
        <taxon>Embryophyta</taxon>
        <taxon>Tracheophyta</taxon>
        <taxon>Spermatophyta</taxon>
        <taxon>Magnoliopsida</taxon>
        <taxon>Liliopsida</taxon>
        <taxon>Poales</taxon>
        <taxon>Poaceae</taxon>
        <taxon>PACMAD clade</taxon>
        <taxon>Arundinoideae</taxon>
        <taxon>Arundineae</taxon>
        <taxon>Arundo</taxon>
    </lineage>
</organism>
<accession>A0A0A9DXI7</accession>
<protein>
    <submittedName>
        <fullName evidence="1">Uncharacterized protein</fullName>
    </submittedName>
</protein>
<evidence type="ECO:0000313" key="1">
    <source>
        <dbReference type="EMBL" id="JAD88467.1"/>
    </source>
</evidence>
<proteinExistence type="predicted"/>
<name>A0A0A9DXI7_ARUDO</name>